<sequence>MARAEADIIGFSLGMAPDMTPQPKSRVARDRAAAPARLRSSHGGEDVAGGAADANPRAGSGARRSRRTRPSCVF</sequence>
<reference evidence="2" key="1">
    <citation type="submission" date="2018-08" db="EMBL/GenBank/DDBJ databases">
        <title>Identification of Burkholderia cepacia strains that express a Burkholderia pseudomallei-like capsular polysaccharide.</title>
        <authorList>
            <person name="Burtnick M.N."/>
            <person name="Vongsouvath M."/>
            <person name="Newton P."/>
            <person name="Wuthiekanun V."/>
            <person name="Limmathurotsakul D."/>
            <person name="Brett P.J."/>
            <person name="Chantratita N."/>
            <person name="Dance D.A."/>
        </authorList>
    </citation>
    <scope>NUCLEOTIDE SEQUENCE</scope>
    <source>
        <strain evidence="2">SBXCC001</strain>
    </source>
</reference>
<accession>A0AAW9CSN0</accession>
<name>A0AAW9CSN0_BURTH</name>
<evidence type="ECO:0000313" key="3">
    <source>
        <dbReference type="Proteomes" id="UP001272137"/>
    </source>
</evidence>
<organism evidence="2 3">
    <name type="scientific">Burkholderia thailandensis</name>
    <dbReference type="NCBI Taxonomy" id="57975"/>
    <lineage>
        <taxon>Bacteria</taxon>
        <taxon>Pseudomonadati</taxon>
        <taxon>Pseudomonadota</taxon>
        <taxon>Betaproteobacteria</taxon>
        <taxon>Burkholderiales</taxon>
        <taxon>Burkholderiaceae</taxon>
        <taxon>Burkholderia</taxon>
        <taxon>pseudomallei group</taxon>
    </lineage>
</organism>
<feature type="compositionally biased region" description="Basic residues" evidence="1">
    <location>
        <begin position="63"/>
        <end position="74"/>
    </location>
</feature>
<dbReference type="AlphaFoldDB" id="A0AAW9CSN0"/>
<gene>
    <name evidence="2" type="ORF">C7S16_6517</name>
</gene>
<feature type="region of interest" description="Disordered" evidence="1">
    <location>
        <begin position="1"/>
        <end position="74"/>
    </location>
</feature>
<proteinExistence type="predicted"/>
<evidence type="ECO:0000313" key="2">
    <source>
        <dbReference type="EMBL" id="MDW9250809.1"/>
    </source>
</evidence>
<feature type="compositionally biased region" description="Low complexity" evidence="1">
    <location>
        <begin position="48"/>
        <end position="62"/>
    </location>
</feature>
<evidence type="ECO:0000256" key="1">
    <source>
        <dbReference type="SAM" id="MobiDB-lite"/>
    </source>
</evidence>
<protein>
    <submittedName>
        <fullName evidence="2">Uncharacterized protein</fullName>
    </submittedName>
</protein>
<dbReference type="Proteomes" id="UP001272137">
    <property type="component" value="Unassembled WGS sequence"/>
</dbReference>
<dbReference type="EMBL" id="QXCT01000001">
    <property type="protein sequence ID" value="MDW9250809.1"/>
    <property type="molecule type" value="Genomic_DNA"/>
</dbReference>
<comment type="caution">
    <text evidence="2">The sequence shown here is derived from an EMBL/GenBank/DDBJ whole genome shotgun (WGS) entry which is preliminary data.</text>
</comment>